<feature type="binding site" description="via carbamate group" evidence="9">
    <location>
        <position position="147"/>
    </location>
    <ligand>
        <name>Zn(2+)</name>
        <dbReference type="ChEBI" id="CHEBI:29105"/>
        <label>2</label>
    </ligand>
</feature>
<reference evidence="11 12" key="2">
    <citation type="journal article" date="2015" name="Genome Announc.">
        <title>Draft Genome Sequence of Lactobacillus fermentum NB-22.</title>
        <authorList>
            <person name="Chaplin A.V."/>
            <person name="Shkoporov A.N."/>
            <person name="Efimov B.A."/>
            <person name="Pikina A.P."/>
            <person name="Borisova O.Y."/>
            <person name="Gladko I.A."/>
            <person name="Postnikova E.A."/>
            <person name="Lordkipanidze A.E."/>
            <person name="Kafarskaia L.I."/>
        </authorList>
    </citation>
    <scope>NUCLEOTIDE SEQUENCE [LARGE SCALE GENOMIC DNA]</scope>
    <source>
        <strain evidence="11 12">NB-22</strain>
    </source>
</reference>
<evidence type="ECO:0000256" key="7">
    <source>
        <dbReference type="ARBA" id="ARBA00022801"/>
    </source>
</evidence>
<dbReference type="EC" id="3.5.2.5" evidence="9"/>
<keyword evidence="8 9" id="KW-0862">Zinc</keyword>
<feature type="binding site" evidence="9">
    <location>
        <position position="186"/>
    </location>
    <ligand>
        <name>Zn(2+)</name>
        <dbReference type="ChEBI" id="CHEBI:29105"/>
        <label>2</label>
    </ligand>
</feature>
<comment type="subunit">
    <text evidence="4 9">Homotetramer.</text>
</comment>
<comment type="pathway">
    <text evidence="9">Nitrogen metabolism; (S)-allantoin degradation; allantoate from (S)-allantoin: step 1/1.</text>
</comment>
<accession>A0A829M024</accession>
<evidence type="ECO:0000256" key="3">
    <source>
        <dbReference type="ARBA" id="ARBA00010286"/>
    </source>
</evidence>
<feature type="modified residue" description="N6-carboxylysine" evidence="9">
    <location>
        <position position="147"/>
    </location>
</feature>
<keyword evidence="7 9" id="KW-0378">Hydrolase</keyword>
<reference evidence="12" key="1">
    <citation type="submission" date="2013-10" db="EMBL/GenBank/DDBJ databases">
        <title>Draft genome sequence of Lactobacillus fermentum NB-22.</title>
        <authorList>
            <person name="Chaplin A.V."/>
            <person name="Shkoporov A.N."/>
            <person name="Khokhlova E.V."/>
            <person name="Efimov B.A."/>
            <person name="Kafarskaia L.I."/>
        </authorList>
    </citation>
    <scope>NUCLEOTIDE SEQUENCE [LARGE SCALE GENOMIC DNA]</scope>
    <source>
        <strain evidence="12">NB-22</strain>
    </source>
</reference>
<feature type="domain" description="Amidohydrolase-related" evidence="10">
    <location>
        <begin position="51"/>
        <end position="434"/>
    </location>
</feature>
<proteinExistence type="inferred from homology"/>
<comment type="cofactor">
    <cofactor evidence="9">
        <name>Zn(2+)</name>
        <dbReference type="ChEBI" id="CHEBI:29105"/>
    </cofactor>
    <text evidence="9">Binds 2 Zn(2+) ions per subunit.</text>
</comment>
<dbReference type="GO" id="GO:0050897">
    <property type="term" value="F:cobalt ion binding"/>
    <property type="evidence" value="ECO:0007669"/>
    <property type="project" value="InterPro"/>
</dbReference>
<evidence type="ECO:0000256" key="2">
    <source>
        <dbReference type="ARBA" id="ARBA00008829"/>
    </source>
</evidence>
<feature type="binding site" evidence="9">
    <location>
        <position position="60"/>
    </location>
    <ligand>
        <name>Zn(2+)</name>
        <dbReference type="ChEBI" id="CHEBI:29105"/>
        <label>1</label>
    </ligand>
</feature>
<evidence type="ECO:0000256" key="6">
    <source>
        <dbReference type="ARBA" id="ARBA00022723"/>
    </source>
</evidence>
<dbReference type="RefSeq" id="WP_023466186.1">
    <property type="nucleotide sequence ID" value="NZ_KI546255.1"/>
</dbReference>
<dbReference type="GO" id="GO:0005737">
    <property type="term" value="C:cytoplasm"/>
    <property type="evidence" value="ECO:0007669"/>
    <property type="project" value="TreeGrafter"/>
</dbReference>
<dbReference type="Gene3D" id="2.30.40.10">
    <property type="entry name" value="Urease, subunit C, domain 1"/>
    <property type="match status" value="1"/>
</dbReference>
<evidence type="ECO:0000256" key="8">
    <source>
        <dbReference type="ARBA" id="ARBA00022833"/>
    </source>
</evidence>
<comment type="catalytic activity">
    <reaction evidence="9">
        <text>(S)-allantoin + H2O = allantoate + H(+)</text>
        <dbReference type="Rhea" id="RHEA:17029"/>
        <dbReference type="ChEBI" id="CHEBI:15377"/>
        <dbReference type="ChEBI" id="CHEBI:15378"/>
        <dbReference type="ChEBI" id="CHEBI:15678"/>
        <dbReference type="ChEBI" id="CHEBI:17536"/>
        <dbReference type="EC" id="3.5.2.5"/>
    </reaction>
</comment>
<keyword evidence="5 9" id="KW-0659">Purine metabolism</keyword>
<dbReference type="GO" id="GO:0000256">
    <property type="term" value="P:allantoin catabolic process"/>
    <property type="evidence" value="ECO:0007669"/>
    <property type="project" value="UniProtKB-UniRule"/>
</dbReference>
<dbReference type="GO" id="GO:0004038">
    <property type="term" value="F:allantoinase activity"/>
    <property type="evidence" value="ECO:0007669"/>
    <property type="project" value="UniProtKB-UniRule"/>
</dbReference>
<dbReference type="NCBIfam" id="TIGR03178">
    <property type="entry name" value="allantoinase"/>
    <property type="match status" value="1"/>
</dbReference>
<dbReference type="SUPFAM" id="SSF51338">
    <property type="entry name" value="Composite domain of metallo-dependent hydrolases"/>
    <property type="match status" value="1"/>
</dbReference>
<evidence type="ECO:0000256" key="9">
    <source>
        <dbReference type="HAMAP-Rule" id="MF_01645"/>
    </source>
</evidence>
<dbReference type="PANTHER" id="PTHR43668">
    <property type="entry name" value="ALLANTOINASE"/>
    <property type="match status" value="1"/>
</dbReference>
<dbReference type="InterPro" id="IPR017593">
    <property type="entry name" value="Allantoinase"/>
</dbReference>
<dbReference type="Pfam" id="PF01979">
    <property type="entry name" value="Amidohydro_1"/>
    <property type="match status" value="1"/>
</dbReference>
<comment type="similarity">
    <text evidence="9">Belongs to the metallo-dependent hydrolases superfamily. Allantoinase family.</text>
</comment>
<evidence type="ECO:0000256" key="4">
    <source>
        <dbReference type="ARBA" id="ARBA00011881"/>
    </source>
</evidence>
<dbReference type="InterPro" id="IPR032466">
    <property type="entry name" value="Metal_Hydrolase"/>
</dbReference>
<sequence>MKYDTVIRNGRVVTPMEIIESEVGISEGKIVAIGSNLAASADSVIDAHGQLVLPGMVDAHVHINEPGRSGWEDYNTGSKALAAGGTTSMVVMPLNALPARTTQKDFEAQRQIAASKSYIDFALYGGLVPGNLSEIEKMADSGAAGFKAFMATTGTDIPGDFKNVDDYELFRGMQAIAKTGLRLSLHAENAVLTDRLAEEFESEGKTSIQDYVDSRPPMVEVEAVRRALYLARQAGCKLHFVHLSTGEAVREVVKARNEGQDVTCETCVHYLTLTVDDFKKIGPEAKCSPALRTKDVLDDLWKMVESGAVSAVTSDHSPAPLSMKQDPDNNIFNIWGGITGAQNNVDLFYDVAVKSGRLSILEFTKLIAQGPAELFGLKNKGQISIGYDADFTFLDPDQSYIEKPEDLYYKNPHSAYIGRKINARVTQTILRGKTIYTLKGGIVGQSKGMFLLNSKNRKVNANAVNA</sequence>
<dbReference type="Gene3D" id="3.20.20.140">
    <property type="entry name" value="Metal-dependent hydrolases"/>
    <property type="match status" value="1"/>
</dbReference>
<dbReference type="FunFam" id="3.20.20.140:FF:000174">
    <property type="entry name" value="Dihydropyrimidinase-related protein 2"/>
    <property type="match status" value="1"/>
</dbReference>
<evidence type="ECO:0000313" key="11">
    <source>
        <dbReference type="EMBL" id="ESS01003.1"/>
    </source>
</evidence>
<protein>
    <recommendedName>
        <fullName evidence="9">Allantoinase</fullName>
        <ecNumber evidence="9">3.5.2.5</ecNumber>
    </recommendedName>
    <alternativeName>
        <fullName evidence="9">Allantoin-utilizing enzyme</fullName>
    </alternativeName>
</protein>
<evidence type="ECO:0000256" key="1">
    <source>
        <dbReference type="ARBA" id="ARBA00002368"/>
    </source>
</evidence>
<comment type="function">
    <text evidence="1">Catalyzes the reversible cyclization of carbamoyl aspartate to dihydroorotate.</text>
</comment>
<dbReference type="SUPFAM" id="SSF51556">
    <property type="entry name" value="Metallo-dependent hydrolases"/>
    <property type="match status" value="1"/>
</dbReference>
<dbReference type="PANTHER" id="PTHR43668:SF4">
    <property type="entry name" value="ALLANTOINASE"/>
    <property type="match status" value="1"/>
</dbReference>
<dbReference type="AlphaFoldDB" id="A0A829M024"/>
<evidence type="ECO:0000313" key="12">
    <source>
        <dbReference type="Proteomes" id="UP000018412"/>
    </source>
</evidence>
<dbReference type="GO" id="GO:0008270">
    <property type="term" value="F:zinc ion binding"/>
    <property type="evidence" value="ECO:0007669"/>
    <property type="project" value="InterPro"/>
</dbReference>
<feature type="binding site" evidence="9">
    <location>
        <position position="62"/>
    </location>
    <ligand>
        <name>Zn(2+)</name>
        <dbReference type="ChEBI" id="CHEBI:29105"/>
        <label>1</label>
    </ligand>
</feature>
<gene>
    <name evidence="9" type="primary">allB</name>
    <name evidence="11" type="ORF">NB22_07000</name>
</gene>
<organism evidence="11 12">
    <name type="scientific">Limosilactobacillus fermentum NB-22</name>
    <dbReference type="NCBI Taxonomy" id="1408443"/>
    <lineage>
        <taxon>Bacteria</taxon>
        <taxon>Bacillati</taxon>
        <taxon>Bacillota</taxon>
        <taxon>Bacilli</taxon>
        <taxon>Lactobacillales</taxon>
        <taxon>Lactobacillaceae</taxon>
        <taxon>Limosilactobacillus</taxon>
    </lineage>
</organism>
<dbReference type="GO" id="GO:0006145">
    <property type="term" value="P:purine nucleobase catabolic process"/>
    <property type="evidence" value="ECO:0007669"/>
    <property type="project" value="TreeGrafter"/>
</dbReference>
<keyword evidence="6 9" id="KW-0479">Metal-binding</keyword>
<dbReference type="PROSITE" id="PS00482">
    <property type="entry name" value="DIHYDROOROTASE_1"/>
    <property type="match status" value="1"/>
</dbReference>
<dbReference type="InterPro" id="IPR006680">
    <property type="entry name" value="Amidohydro-rel"/>
</dbReference>
<comment type="similarity">
    <text evidence="3">Belongs to the metallo-dependent hydrolases superfamily. DHOase family. Class I DHOase subfamily.</text>
</comment>
<dbReference type="Proteomes" id="UP000018412">
    <property type="component" value="Unassembled WGS sequence"/>
</dbReference>
<feature type="binding site" description="via carbamate group" evidence="9">
    <location>
        <position position="147"/>
    </location>
    <ligand>
        <name>Zn(2+)</name>
        <dbReference type="ChEBI" id="CHEBI:29105"/>
        <label>1</label>
    </ligand>
</feature>
<dbReference type="InterPro" id="IPR011059">
    <property type="entry name" value="Metal-dep_hydrolase_composite"/>
</dbReference>
<feature type="binding site" evidence="9">
    <location>
        <position position="315"/>
    </location>
    <ligand>
        <name>Zn(2+)</name>
        <dbReference type="ChEBI" id="CHEBI:29105"/>
        <label>1</label>
    </ligand>
</feature>
<dbReference type="UniPathway" id="UPA00395">
    <property type="reaction ID" value="UER00653"/>
</dbReference>
<feature type="binding site" evidence="9">
    <location>
        <position position="242"/>
    </location>
    <ligand>
        <name>Zn(2+)</name>
        <dbReference type="ChEBI" id="CHEBI:29105"/>
        <label>2</label>
    </ligand>
</feature>
<dbReference type="HAMAP" id="MF_01645">
    <property type="entry name" value="Hydantoinase"/>
    <property type="match status" value="1"/>
</dbReference>
<name>A0A829M024_LIMFE</name>
<dbReference type="InterPro" id="IPR002195">
    <property type="entry name" value="Dihydroorotase_CS"/>
</dbReference>
<dbReference type="EMBL" id="AYHA01000123">
    <property type="protein sequence ID" value="ESS01003.1"/>
    <property type="molecule type" value="Genomic_DNA"/>
</dbReference>
<comment type="PTM">
    <text evidence="9">Carboxylation allows a single lysine to coordinate two zinc ions.</text>
</comment>
<evidence type="ECO:0000259" key="10">
    <source>
        <dbReference type="Pfam" id="PF01979"/>
    </source>
</evidence>
<comment type="function">
    <text evidence="9">Catalyzes the conversion of allantoin (5-ureidohydantoin) to allantoic acid by hydrolytic cleavage of the five-member hydantoin ring.</text>
</comment>
<comment type="similarity">
    <text evidence="2">Belongs to the metallo-dependent hydrolases superfamily. Hydantoinase/dihydropyrimidinase family.</text>
</comment>
<dbReference type="InterPro" id="IPR050138">
    <property type="entry name" value="DHOase/Allantoinase_Hydrolase"/>
</dbReference>
<evidence type="ECO:0000256" key="5">
    <source>
        <dbReference type="ARBA" id="ARBA00022631"/>
    </source>
</evidence>
<dbReference type="InterPro" id="IPR047604">
    <property type="entry name" value="Allantoinase_bact"/>
</dbReference>
<comment type="caution">
    <text evidence="11">The sequence shown here is derived from an EMBL/GenBank/DDBJ whole genome shotgun (WGS) entry which is preliminary data.</text>
</comment>